<keyword evidence="2" id="KW-1185">Reference proteome</keyword>
<organism evidence="1 2">
    <name type="scientific">Litorilinea aerophila</name>
    <dbReference type="NCBI Taxonomy" id="1204385"/>
    <lineage>
        <taxon>Bacteria</taxon>
        <taxon>Bacillati</taxon>
        <taxon>Chloroflexota</taxon>
        <taxon>Caldilineae</taxon>
        <taxon>Caldilineales</taxon>
        <taxon>Caldilineaceae</taxon>
        <taxon>Litorilinea</taxon>
    </lineage>
</organism>
<dbReference type="InParanoid" id="A0A540VBU7"/>
<dbReference type="EMBL" id="VIGC01000026">
    <property type="protein sequence ID" value="TQE94192.1"/>
    <property type="molecule type" value="Genomic_DNA"/>
</dbReference>
<dbReference type="AlphaFoldDB" id="A0A540VBU7"/>
<dbReference type="NCBIfam" id="NF033521">
    <property type="entry name" value="lasso_leader_L3"/>
    <property type="match status" value="1"/>
</dbReference>
<protein>
    <submittedName>
        <fullName evidence="1">Lasso RiPP family leader peptide-containing protein</fullName>
    </submittedName>
</protein>
<dbReference type="Proteomes" id="UP000317371">
    <property type="component" value="Unassembled WGS sequence"/>
</dbReference>
<comment type="caution">
    <text evidence="1">The sequence shown here is derived from an EMBL/GenBank/DDBJ whole genome shotgun (WGS) entry which is preliminary data.</text>
</comment>
<name>A0A540VBU7_9CHLR</name>
<sequence length="36" mass="4047">MEPSKKPYAAPLLKEYGAVREVTQASTARGRKKKKK</sequence>
<reference evidence="1 2" key="1">
    <citation type="submission" date="2019-06" db="EMBL/GenBank/DDBJ databases">
        <title>Genome sequence of Litorilinea aerophila BAA-2444.</title>
        <authorList>
            <person name="Maclea K.S."/>
            <person name="Maurais E.G."/>
            <person name="Iannazzi L.C."/>
        </authorList>
    </citation>
    <scope>NUCLEOTIDE SEQUENCE [LARGE SCALE GENOMIC DNA]</scope>
    <source>
        <strain evidence="1 2">ATCC BAA-2444</strain>
    </source>
</reference>
<dbReference type="RefSeq" id="WP_141611470.1">
    <property type="nucleotide sequence ID" value="NZ_VIGC02000026.1"/>
</dbReference>
<evidence type="ECO:0000313" key="2">
    <source>
        <dbReference type="Proteomes" id="UP000317371"/>
    </source>
</evidence>
<accession>A0A540VBU7</accession>
<evidence type="ECO:0000313" key="1">
    <source>
        <dbReference type="EMBL" id="TQE94192.1"/>
    </source>
</evidence>
<proteinExistence type="predicted"/>
<gene>
    <name evidence="1" type="ORF">FKZ61_17590</name>
</gene>